<sequence>MRTLFRLGCLSLLFGALSYTAFVMTDGRGSWPSTPKYLVVLGMYGFTALGVALLIAVCLARLISFSRSNK</sequence>
<evidence type="ECO:0000256" key="1">
    <source>
        <dbReference type="SAM" id="Phobius"/>
    </source>
</evidence>
<comment type="caution">
    <text evidence="2">The sequence shown here is derived from an EMBL/GenBank/DDBJ whole genome shotgun (WGS) entry which is preliminary data.</text>
</comment>
<evidence type="ECO:0000313" key="3">
    <source>
        <dbReference type="Proteomes" id="UP000534186"/>
    </source>
</evidence>
<keyword evidence="1" id="KW-0812">Transmembrane</keyword>
<name>A0A7Y9NM96_9BACT</name>
<protein>
    <submittedName>
        <fullName evidence="2">Uncharacterized protein</fullName>
    </submittedName>
</protein>
<accession>A0A7Y9NM96</accession>
<dbReference type="Proteomes" id="UP000534186">
    <property type="component" value="Unassembled WGS sequence"/>
</dbReference>
<reference evidence="2 3" key="1">
    <citation type="submission" date="2020-07" db="EMBL/GenBank/DDBJ databases">
        <title>Genomic Encyclopedia of Type Strains, Phase IV (KMG-V): Genome sequencing to study the core and pangenomes of soil and plant-associated prokaryotes.</title>
        <authorList>
            <person name="Whitman W."/>
        </authorList>
    </citation>
    <scope>NUCLEOTIDE SEQUENCE [LARGE SCALE GENOMIC DNA]</scope>
    <source>
        <strain evidence="2 3">M8UP30</strain>
    </source>
</reference>
<gene>
    <name evidence="2" type="ORF">HDF12_001745</name>
</gene>
<feature type="transmembrane region" description="Helical" evidence="1">
    <location>
        <begin position="41"/>
        <end position="63"/>
    </location>
</feature>
<keyword evidence="1" id="KW-1133">Transmembrane helix</keyword>
<organism evidence="2 3">
    <name type="scientific">Tunturiibacter lichenicola</name>
    <dbReference type="NCBI Taxonomy" id="2051959"/>
    <lineage>
        <taxon>Bacteria</taxon>
        <taxon>Pseudomonadati</taxon>
        <taxon>Acidobacteriota</taxon>
        <taxon>Terriglobia</taxon>
        <taxon>Terriglobales</taxon>
        <taxon>Acidobacteriaceae</taxon>
        <taxon>Tunturiibacter</taxon>
    </lineage>
</organism>
<dbReference type="EMBL" id="JACCCV010000001">
    <property type="protein sequence ID" value="NYF51380.1"/>
    <property type="molecule type" value="Genomic_DNA"/>
</dbReference>
<evidence type="ECO:0000313" key="2">
    <source>
        <dbReference type="EMBL" id="NYF51380.1"/>
    </source>
</evidence>
<proteinExistence type="predicted"/>
<dbReference type="AlphaFoldDB" id="A0A7Y9NM96"/>
<keyword evidence="1" id="KW-0472">Membrane</keyword>